<evidence type="ECO:0000313" key="2">
    <source>
        <dbReference type="EMBL" id="CAB4792488.1"/>
    </source>
</evidence>
<evidence type="ECO:0000259" key="1">
    <source>
        <dbReference type="SMART" id="SM00471"/>
    </source>
</evidence>
<feature type="domain" description="HD/PDEase" evidence="1">
    <location>
        <begin position="32"/>
        <end position="146"/>
    </location>
</feature>
<dbReference type="EMBL" id="CAFAAM010000005">
    <property type="protein sequence ID" value="CAB4792488.1"/>
    <property type="molecule type" value="Genomic_DNA"/>
</dbReference>
<dbReference type="CDD" id="cd00077">
    <property type="entry name" value="HDc"/>
    <property type="match status" value="1"/>
</dbReference>
<dbReference type="Gene3D" id="1.10.3210.10">
    <property type="entry name" value="Hypothetical protein af1432"/>
    <property type="match status" value="1"/>
</dbReference>
<dbReference type="InterPro" id="IPR052194">
    <property type="entry name" value="MESH1"/>
</dbReference>
<dbReference type="GO" id="GO:0008893">
    <property type="term" value="F:guanosine-3',5'-bis(diphosphate) 3'-diphosphatase activity"/>
    <property type="evidence" value="ECO:0007669"/>
    <property type="project" value="TreeGrafter"/>
</dbReference>
<sequence>MADQPNVVLGERFSDALSWVVELQGTEGRKGSGVPYLAHTLSVVSIVLAYGGSEEQATAGALHDVAEDSGGLAALERIKMDFGVSVANLVEKLSDSLTESKDEKDPWWERKVAYINKVKSEDVEVALISAADKLDNIRSIRADYRRIGPKVWEIFNKDSGRDGQLWYYGKLTQFLKEILDKNTDVMIGADGAVTNLPRDLGEQLEREFRFLLKDVAKREETTVDDLRKGIEQTHRIRAQD</sequence>
<dbReference type="PANTHER" id="PTHR46246">
    <property type="entry name" value="GUANOSINE-3',5'-BIS(DIPHOSPHATE) 3'-PYROPHOSPHOHYDROLASE MESH1"/>
    <property type="match status" value="1"/>
</dbReference>
<proteinExistence type="predicted"/>
<dbReference type="SMART" id="SM00471">
    <property type="entry name" value="HDc"/>
    <property type="match status" value="1"/>
</dbReference>
<dbReference type="PANTHER" id="PTHR46246:SF1">
    <property type="entry name" value="GUANOSINE-3',5'-BIS(DIPHOSPHATE) 3'-PYROPHOSPHOHYDROLASE MESH1"/>
    <property type="match status" value="1"/>
</dbReference>
<gene>
    <name evidence="2" type="ORF">UFOPK3010_00079</name>
</gene>
<dbReference type="SUPFAM" id="SSF109604">
    <property type="entry name" value="HD-domain/PDEase-like"/>
    <property type="match status" value="1"/>
</dbReference>
<name>A0A6J6XAZ3_9ZZZZ</name>
<protein>
    <submittedName>
        <fullName evidence="2">Unannotated protein</fullName>
    </submittedName>
</protein>
<dbReference type="AlphaFoldDB" id="A0A6J6XAZ3"/>
<accession>A0A6J6XAZ3</accession>
<reference evidence="2" key="1">
    <citation type="submission" date="2020-05" db="EMBL/GenBank/DDBJ databases">
        <authorList>
            <person name="Chiriac C."/>
            <person name="Salcher M."/>
            <person name="Ghai R."/>
            <person name="Kavagutti S V."/>
        </authorList>
    </citation>
    <scope>NUCLEOTIDE SEQUENCE</scope>
</reference>
<dbReference type="Pfam" id="PF13328">
    <property type="entry name" value="HD_4"/>
    <property type="match status" value="1"/>
</dbReference>
<dbReference type="InterPro" id="IPR003607">
    <property type="entry name" value="HD/PDEase_dom"/>
</dbReference>
<organism evidence="2">
    <name type="scientific">freshwater metagenome</name>
    <dbReference type="NCBI Taxonomy" id="449393"/>
    <lineage>
        <taxon>unclassified sequences</taxon>
        <taxon>metagenomes</taxon>
        <taxon>ecological metagenomes</taxon>
    </lineage>
</organism>